<feature type="transmembrane region" description="Helical" evidence="1">
    <location>
        <begin position="382"/>
        <end position="401"/>
    </location>
</feature>
<dbReference type="AlphaFoldDB" id="A0A6N2U683"/>
<feature type="transmembrane region" description="Helical" evidence="1">
    <location>
        <begin position="111"/>
        <end position="129"/>
    </location>
</feature>
<name>A0A6N2U683_9FIRM</name>
<dbReference type="RefSeq" id="WP_002576477.1">
    <property type="nucleotide sequence ID" value="NZ_BAABZS010000002.1"/>
</dbReference>
<feature type="transmembrane region" description="Helical" evidence="1">
    <location>
        <begin position="135"/>
        <end position="154"/>
    </location>
</feature>
<accession>A0A6N2U683</accession>
<keyword evidence="1" id="KW-0812">Transmembrane</keyword>
<protein>
    <recommendedName>
        <fullName evidence="3">Glucosyl transferase GtrII</fullName>
    </recommendedName>
</protein>
<feature type="transmembrane region" description="Helical" evidence="1">
    <location>
        <begin position="284"/>
        <end position="302"/>
    </location>
</feature>
<organism evidence="2">
    <name type="scientific">Enterocloster bolteae</name>
    <dbReference type="NCBI Taxonomy" id="208479"/>
    <lineage>
        <taxon>Bacteria</taxon>
        <taxon>Bacillati</taxon>
        <taxon>Bacillota</taxon>
        <taxon>Clostridia</taxon>
        <taxon>Lachnospirales</taxon>
        <taxon>Lachnospiraceae</taxon>
        <taxon>Enterocloster</taxon>
    </lineage>
</organism>
<gene>
    <name evidence="2" type="ORF">CBLFYP116_02020</name>
</gene>
<evidence type="ECO:0000313" key="2">
    <source>
        <dbReference type="EMBL" id="VYT14074.1"/>
    </source>
</evidence>
<feature type="transmembrane region" description="Helical" evidence="1">
    <location>
        <begin position="161"/>
        <end position="177"/>
    </location>
</feature>
<keyword evidence="1" id="KW-0472">Membrane</keyword>
<dbReference type="Pfam" id="PF14264">
    <property type="entry name" value="Glucos_trans_II"/>
    <property type="match status" value="1"/>
</dbReference>
<reference evidence="2" key="1">
    <citation type="submission" date="2019-11" db="EMBL/GenBank/DDBJ databases">
        <authorList>
            <person name="Feng L."/>
        </authorList>
    </citation>
    <scope>NUCLEOTIDE SEQUENCE</scope>
    <source>
        <strain evidence="2">CbolteaeLFYP116</strain>
    </source>
</reference>
<feature type="transmembrane region" description="Helical" evidence="1">
    <location>
        <begin position="183"/>
        <end position="198"/>
    </location>
</feature>
<evidence type="ECO:0008006" key="3">
    <source>
        <dbReference type="Google" id="ProtNLM"/>
    </source>
</evidence>
<feature type="transmembrane region" description="Helical" evidence="1">
    <location>
        <begin position="314"/>
        <end position="334"/>
    </location>
</feature>
<feature type="transmembrane region" description="Helical" evidence="1">
    <location>
        <begin position="83"/>
        <end position="104"/>
    </location>
</feature>
<sequence>MKKLFTKIKDVDELYIFRSLKDKPVSLIAFIGSFIIGILANGFAMANGYMNGDGVAYGSYYKSGGWDISQGRWGLIFFSDRFVTSWFDGLIACFLLAVAAVLIVKIFKIKSVSIIVSISMLIATQTHFAQWQGSVYVLFPYAAAFLSAVACTYFCEKEGNIYCLLAVITLVFSVSIYQAYVTIVMVLFLIKIVGFFIHEKPYRYIRRRILSYFFVGVLSGCIYYIGVQVSLWHYNVQMTGGRGWASAMSGHLPIFFDTANTIKSTYKIFFQLLLIDGITLYSKVHKLVYIFLFVTIIYLVILNVKREKKISNKIITVILLIFFPISVVLLRLITETVIPWSMFPAKIFVPIGMLIFYEDTIKTDFIVRDNSPMIRFIGVGGWGRYGVILGCLFLALESIYINNVDYSNLKKRNEKTFAASIRLLDTVEYANGYEKGMPVIFIGNLGSTYENPLREYEETLEGYEAYIMDYLPFHGTGSHGWHTFIRNNLGVVLSMPSDYSILYNEIENSDWINTLSIFPDKNCTGIYDGVLVVRIGN</sequence>
<keyword evidence="1" id="KW-1133">Transmembrane helix</keyword>
<feature type="transmembrane region" description="Helical" evidence="1">
    <location>
        <begin position="210"/>
        <end position="234"/>
    </location>
</feature>
<dbReference type="InterPro" id="IPR025686">
    <property type="entry name" value="Glucos_trans_II"/>
</dbReference>
<proteinExistence type="predicted"/>
<evidence type="ECO:0000256" key="1">
    <source>
        <dbReference type="SAM" id="Phobius"/>
    </source>
</evidence>
<dbReference type="EMBL" id="CACRTF010000011">
    <property type="protein sequence ID" value="VYT14074.1"/>
    <property type="molecule type" value="Genomic_DNA"/>
</dbReference>
<dbReference type="GeneID" id="23114557"/>
<feature type="transmembrane region" description="Helical" evidence="1">
    <location>
        <begin position="25"/>
        <end position="46"/>
    </location>
</feature>